<evidence type="ECO:0000313" key="2">
    <source>
        <dbReference type="EMBL" id="SMC97614.1"/>
    </source>
</evidence>
<keyword evidence="3" id="KW-1185">Reference proteome</keyword>
<sequence>MWPKVVLHISWVLGLAAVVVARVARYGFTPADQGFILAGSWRLLHGEIPHADIVSARPLGSAVLHTIDFLSPAPLFISSVYIAMVQIIVFTIACAALLTRTSPLQWGPMRTLLVAGAALINLHLFTLMAWHTIDGLMLSAVGWWLIDAGLRSGSGWQRRIGLFLLGFAVMTKQSFALVVPIGLLLLFLHPAARRQRKSWQQIVADVLCLGGFPIVYVAVVAAAGGLDDALRQFTGASPTYGESLVSFWGNDFHLLPELTQAEWRTAILWVFATATAIAILWLLRERIGSAGIWLRILLAGTGATLTIVALVQTELEYPPFWAIEILWIFVAVVGLDAVVNKHFPWRPVLLVVLAFSVSLSWGYDYPALLAGTLVLATLELLLSAVPEVKVAPRVVTALLGVIGLAAAGYGLVQAHDKGIAADLPHDQLAVNLGSVAPEMNGIRTSPGVAAYVQQIKDCVQRYPAEKVAVLPDNAFVYPVMKLRNPFPLDWPLPLELVDDSAQRMLATADQLNREGNYLVLFQTVEVADMRKGKPVPDSVGTDTPVVGSADLSVVQVRFRLTGQRVDCGGFIGVWAR</sequence>
<evidence type="ECO:0000313" key="3">
    <source>
        <dbReference type="Proteomes" id="UP000192674"/>
    </source>
</evidence>
<dbReference type="EMBL" id="FWXV01000002">
    <property type="protein sequence ID" value="SMC97614.1"/>
    <property type="molecule type" value="Genomic_DNA"/>
</dbReference>
<feature type="transmembrane region" description="Helical" evidence="1">
    <location>
        <begin position="292"/>
        <end position="313"/>
    </location>
</feature>
<dbReference type="Proteomes" id="UP000192674">
    <property type="component" value="Unassembled WGS sequence"/>
</dbReference>
<feature type="transmembrane region" description="Helical" evidence="1">
    <location>
        <begin position="75"/>
        <end position="99"/>
    </location>
</feature>
<feature type="transmembrane region" description="Helical" evidence="1">
    <location>
        <begin position="319"/>
        <end position="338"/>
    </location>
</feature>
<keyword evidence="1" id="KW-0812">Transmembrane</keyword>
<evidence type="ECO:0000256" key="1">
    <source>
        <dbReference type="SAM" id="Phobius"/>
    </source>
</evidence>
<reference evidence="2 3" key="1">
    <citation type="submission" date="2017-04" db="EMBL/GenBank/DDBJ databases">
        <authorList>
            <person name="Afonso C.L."/>
            <person name="Miller P.J."/>
            <person name="Scott M.A."/>
            <person name="Spackman E."/>
            <person name="Goraichik I."/>
            <person name="Dimitrov K.M."/>
            <person name="Suarez D.L."/>
            <person name="Swayne D.E."/>
        </authorList>
    </citation>
    <scope>NUCLEOTIDE SEQUENCE [LARGE SCALE GENOMIC DNA]</scope>
    <source>
        <strain evidence="2 3">DSM 43828</strain>
    </source>
</reference>
<gene>
    <name evidence="2" type="ORF">SAMN05661093_03452</name>
</gene>
<keyword evidence="1" id="KW-1133">Transmembrane helix</keyword>
<protein>
    <submittedName>
        <fullName evidence="2">Uncharacterized protein</fullName>
    </submittedName>
</protein>
<feature type="transmembrane region" description="Helical" evidence="1">
    <location>
        <begin position="345"/>
        <end position="361"/>
    </location>
</feature>
<feature type="transmembrane region" description="Helical" evidence="1">
    <location>
        <begin position="160"/>
        <end position="190"/>
    </location>
</feature>
<feature type="transmembrane region" description="Helical" evidence="1">
    <location>
        <begin position="394"/>
        <end position="412"/>
    </location>
</feature>
<dbReference type="AlphaFoldDB" id="A0A1Y5XKU6"/>
<feature type="transmembrane region" description="Helical" evidence="1">
    <location>
        <begin position="202"/>
        <end position="223"/>
    </location>
</feature>
<name>A0A1Y5XKU6_KIBAR</name>
<feature type="transmembrane region" description="Helical" evidence="1">
    <location>
        <begin position="266"/>
        <end position="283"/>
    </location>
</feature>
<keyword evidence="1" id="KW-0472">Membrane</keyword>
<proteinExistence type="predicted"/>
<organism evidence="2 3">
    <name type="scientific">Kibdelosporangium aridum</name>
    <dbReference type="NCBI Taxonomy" id="2030"/>
    <lineage>
        <taxon>Bacteria</taxon>
        <taxon>Bacillati</taxon>
        <taxon>Actinomycetota</taxon>
        <taxon>Actinomycetes</taxon>
        <taxon>Pseudonocardiales</taxon>
        <taxon>Pseudonocardiaceae</taxon>
        <taxon>Kibdelosporangium</taxon>
    </lineage>
</organism>
<accession>A0A1Y5XKU6</accession>
<feature type="transmembrane region" description="Helical" evidence="1">
    <location>
        <begin position="111"/>
        <end position="133"/>
    </location>
</feature>